<protein>
    <submittedName>
        <fullName evidence="2">Testis-expressed sequence 37 protein</fullName>
    </submittedName>
</protein>
<dbReference type="Pfam" id="PF15217">
    <property type="entry name" value="TSC21"/>
    <property type="match status" value="1"/>
</dbReference>
<dbReference type="PANTHER" id="PTHR36882">
    <property type="entry name" value="TESTIS-EXPRESSED SEQUENCE 37 PROTEIN"/>
    <property type="match status" value="1"/>
</dbReference>
<dbReference type="RefSeq" id="XP_012890959.1">
    <property type="nucleotide sequence ID" value="XM_013035505.1"/>
</dbReference>
<dbReference type="Proteomes" id="UP000081671">
    <property type="component" value="Unplaced"/>
</dbReference>
<dbReference type="KEGG" id="dord:106000258"/>
<dbReference type="InParanoid" id="A0A1S3GRP9"/>
<accession>A0A1S3GRP9</accession>
<reference evidence="2" key="1">
    <citation type="submission" date="2025-08" db="UniProtKB">
        <authorList>
            <consortium name="RefSeq"/>
        </authorList>
    </citation>
    <scope>IDENTIFICATION</scope>
    <source>
        <tissue evidence="2">Kidney</tissue>
    </source>
</reference>
<dbReference type="InterPro" id="IPR029361">
    <property type="entry name" value="SPMIP9"/>
</dbReference>
<evidence type="ECO:0000313" key="2">
    <source>
        <dbReference type="RefSeq" id="XP_012890959.1"/>
    </source>
</evidence>
<keyword evidence="1" id="KW-1185">Reference proteome</keyword>
<dbReference type="OrthoDB" id="9514831at2759"/>
<dbReference type="GO" id="GO:0005737">
    <property type="term" value="C:cytoplasm"/>
    <property type="evidence" value="ECO:0007669"/>
    <property type="project" value="TreeGrafter"/>
</dbReference>
<gene>
    <name evidence="2" type="primary">Tex37</name>
</gene>
<organism evidence="1 2">
    <name type="scientific">Dipodomys ordii</name>
    <name type="common">Ord's kangaroo rat</name>
    <dbReference type="NCBI Taxonomy" id="10020"/>
    <lineage>
        <taxon>Eukaryota</taxon>
        <taxon>Metazoa</taxon>
        <taxon>Chordata</taxon>
        <taxon>Craniata</taxon>
        <taxon>Vertebrata</taxon>
        <taxon>Euteleostomi</taxon>
        <taxon>Mammalia</taxon>
        <taxon>Eutheria</taxon>
        <taxon>Euarchontoglires</taxon>
        <taxon>Glires</taxon>
        <taxon>Rodentia</taxon>
        <taxon>Castorimorpha</taxon>
        <taxon>Heteromyidae</taxon>
        <taxon>Dipodomyinae</taxon>
        <taxon>Dipodomys</taxon>
    </lineage>
</organism>
<sequence>MATACIVQTGVRAELRDREAVLQLPIEFPMPRPWHRRRQKLEDEEDPCAWLKEGVHVDPEIYQSSYMADYKPFGKQKYSSVTPQEQAKLDTQLRNKEFYRPSPQINPRLQDGYPAFRRPYMTAKDLGLPGFFPPKDRGATGGDDCNPDSICPLQGMALPALTTPRQLSPGADLQYYLNPKYQPGSEEDKDHLLLRSSSPHHWTGKVPLLNPLGPPMAYYQ</sequence>
<dbReference type="AlphaFoldDB" id="A0A1S3GRP9"/>
<dbReference type="FunCoup" id="A0A1S3GRP9">
    <property type="interactions" value="167"/>
</dbReference>
<dbReference type="GeneID" id="106000258"/>
<evidence type="ECO:0000313" key="1">
    <source>
        <dbReference type="Proteomes" id="UP000081671"/>
    </source>
</evidence>
<name>A0A1S3GRP9_DIPOR</name>
<dbReference type="CTD" id="200523"/>
<dbReference type="PANTHER" id="PTHR36882:SF1">
    <property type="entry name" value="TESTIS-EXPRESSED SEQUENCE 37 PROTEIN"/>
    <property type="match status" value="1"/>
</dbReference>
<proteinExistence type="predicted"/>